<dbReference type="GO" id="GO:0005549">
    <property type="term" value="F:odorant binding"/>
    <property type="evidence" value="ECO:0007669"/>
    <property type="project" value="InterPro"/>
</dbReference>
<keyword evidence="11" id="KW-1185">Reference proteome</keyword>
<dbReference type="EMBL" id="VTPC01086934">
    <property type="protein sequence ID" value="KAF2886666.1"/>
    <property type="molecule type" value="Genomic_DNA"/>
</dbReference>
<dbReference type="OrthoDB" id="6743104at2759"/>
<evidence type="ECO:0000256" key="4">
    <source>
        <dbReference type="ARBA" id="ARBA00022725"/>
    </source>
</evidence>
<gene>
    <name evidence="10" type="ORF">ILUMI_19507</name>
</gene>
<comment type="subcellular location">
    <subcellularLocation>
        <location evidence="1">Membrane</location>
        <topology evidence="1">Multi-pass membrane protein</topology>
    </subcellularLocation>
</comment>
<keyword evidence="4" id="KW-0552">Olfaction</keyword>
<evidence type="ECO:0000256" key="9">
    <source>
        <dbReference type="SAM" id="Phobius"/>
    </source>
</evidence>
<protein>
    <submittedName>
        <fullName evidence="10">Uncharacterized protein</fullName>
    </submittedName>
</protein>
<dbReference type="InterPro" id="IPR004117">
    <property type="entry name" value="7tm6_olfct_rcpt"/>
</dbReference>
<evidence type="ECO:0000256" key="7">
    <source>
        <dbReference type="ARBA" id="ARBA00023170"/>
    </source>
</evidence>
<keyword evidence="5 9" id="KW-1133">Transmembrane helix</keyword>
<keyword evidence="3 9" id="KW-0812">Transmembrane</keyword>
<feature type="transmembrane region" description="Helical" evidence="9">
    <location>
        <begin position="22"/>
        <end position="42"/>
    </location>
</feature>
<dbReference type="Proteomes" id="UP000801492">
    <property type="component" value="Unassembled WGS sequence"/>
</dbReference>
<name>A0A8K0G5I7_IGNLU</name>
<keyword evidence="8" id="KW-0807">Transducer</keyword>
<dbReference type="GO" id="GO:0004984">
    <property type="term" value="F:olfactory receptor activity"/>
    <property type="evidence" value="ECO:0007669"/>
    <property type="project" value="InterPro"/>
</dbReference>
<evidence type="ECO:0000256" key="2">
    <source>
        <dbReference type="ARBA" id="ARBA00022606"/>
    </source>
</evidence>
<dbReference type="AlphaFoldDB" id="A0A8K0G5I7"/>
<keyword evidence="2" id="KW-0716">Sensory transduction</keyword>
<evidence type="ECO:0000256" key="5">
    <source>
        <dbReference type="ARBA" id="ARBA00022989"/>
    </source>
</evidence>
<evidence type="ECO:0000313" key="10">
    <source>
        <dbReference type="EMBL" id="KAF2886666.1"/>
    </source>
</evidence>
<keyword evidence="7" id="KW-0675">Receptor</keyword>
<accession>A0A8K0G5I7</accession>
<evidence type="ECO:0000256" key="8">
    <source>
        <dbReference type="ARBA" id="ARBA00023224"/>
    </source>
</evidence>
<evidence type="ECO:0000256" key="3">
    <source>
        <dbReference type="ARBA" id="ARBA00022692"/>
    </source>
</evidence>
<evidence type="ECO:0000256" key="1">
    <source>
        <dbReference type="ARBA" id="ARBA00004141"/>
    </source>
</evidence>
<keyword evidence="6 9" id="KW-0472">Membrane</keyword>
<sequence length="118" mass="13494">MAAFVVVEAVQFPNMKGDMSQYVANLEVIFASFHLAAGVWTFEGHYVLYYVTLAMSELITAFSGHFCCFFDCMYAAFCAEIIVQFKILCYHIEHLAADDGNLQERELNFSNKMKKYVD</sequence>
<dbReference type="GO" id="GO:0007165">
    <property type="term" value="P:signal transduction"/>
    <property type="evidence" value="ECO:0007669"/>
    <property type="project" value="UniProtKB-KW"/>
</dbReference>
<evidence type="ECO:0000313" key="11">
    <source>
        <dbReference type="Proteomes" id="UP000801492"/>
    </source>
</evidence>
<feature type="transmembrane region" description="Helical" evidence="9">
    <location>
        <begin position="48"/>
        <end position="77"/>
    </location>
</feature>
<dbReference type="GO" id="GO:0016020">
    <property type="term" value="C:membrane"/>
    <property type="evidence" value="ECO:0007669"/>
    <property type="project" value="UniProtKB-SubCell"/>
</dbReference>
<comment type="caution">
    <text evidence="10">The sequence shown here is derived from an EMBL/GenBank/DDBJ whole genome shotgun (WGS) entry which is preliminary data.</text>
</comment>
<evidence type="ECO:0000256" key="6">
    <source>
        <dbReference type="ARBA" id="ARBA00023136"/>
    </source>
</evidence>
<dbReference type="Pfam" id="PF02949">
    <property type="entry name" value="7tm_6"/>
    <property type="match status" value="1"/>
</dbReference>
<reference evidence="10" key="1">
    <citation type="submission" date="2019-08" db="EMBL/GenBank/DDBJ databases">
        <title>The genome of the North American firefly Photinus pyralis.</title>
        <authorList>
            <consortium name="Photinus pyralis genome working group"/>
            <person name="Fallon T.R."/>
            <person name="Sander Lower S.E."/>
            <person name="Weng J.-K."/>
        </authorList>
    </citation>
    <scope>NUCLEOTIDE SEQUENCE</scope>
    <source>
        <strain evidence="10">TRF0915ILg1</strain>
        <tissue evidence="10">Whole body</tissue>
    </source>
</reference>
<proteinExistence type="predicted"/>
<organism evidence="10 11">
    <name type="scientific">Ignelater luminosus</name>
    <name type="common">Cucubano</name>
    <name type="synonym">Pyrophorus luminosus</name>
    <dbReference type="NCBI Taxonomy" id="2038154"/>
    <lineage>
        <taxon>Eukaryota</taxon>
        <taxon>Metazoa</taxon>
        <taxon>Ecdysozoa</taxon>
        <taxon>Arthropoda</taxon>
        <taxon>Hexapoda</taxon>
        <taxon>Insecta</taxon>
        <taxon>Pterygota</taxon>
        <taxon>Neoptera</taxon>
        <taxon>Endopterygota</taxon>
        <taxon>Coleoptera</taxon>
        <taxon>Polyphaga</taxon>
        <taxon>Elateriformia</taxon>
        <taxon>Elateroidea</taxon>
        <taxon>Elateridae</taxon>
        <taxon>Agrypninae</taxon>
        <taxon>Pyrophorini</taxon>
        <taxon>Ignelater</taxon>
    </lineage>
</organism>